<evidence type="ECO:0000256" key="8">
    <source>
        <dbReference type="ARBA" id="ARBA00023014"/>
    </source>
</evidence>
<dbReference type="EMBL" id="DTBP01000039">
    <property type="protein sequence ID" value="HGQ74352.1"/>
    <property type="molecule type" value="Genomic_DNA"/>
</dbReference>
<evidence type="ECO:0000256" key="9">
    <source>
        <dbReference type="ARBA" id="ARBA00048403"/>
    </source>
</evidence>
<sequence length="344" mass="39046">MENSVCNLYLVDYGSLAQLVIREGYRRLLIQAPDGLKPLYSCITSFLTNEVGGYLEIYLSSSPTYGACDIAYDEALRTSSEAIIHVGHTRYPWLTRSSIPVHYIPAFYNWTPSAEDIDLIVKALHEIKARNIGILASTQHVQSLSKLSEFLTNKGFETITPREEGFLDGQVIGCYYKHAERISNKIDAYLVVSGGLFHPLGLALIVDKYVFGYDPYRRTIWNATSYAKKILVKRLYLISKLKYSSIKEICIILGSKPGQFRIDLARRIGEEALMSGFKIHYVVSDKLDFDRMVAIDNALKSNIYVVTSCPRIPIDDLSDFYKPVLTPGEFYMLVHGVDKYVYPW</sequence>
<dbReference type="EMBL" id="DTBE01000077">
    <property type="protein sequence ID" value="HGQ59673.1"/>
    <property type="molecule type" value="Genomic_DNA"/>
</dbReference>
<evidence type="ECO:0000256" key="4">
    <source>
        <dbReference type="ARBA" id="ARBA00022679"/>
    </source>
</evidence>
<evidence type="ECO:0000313" key="11">
    <source>
        <dbReference type="EMBL" id="HGQ59673.1"/>
    </source>
</evidence>
<dbReference type="PANTHER" id="PTHR10762:SF1">
    <property type="entry name" value="2-(3-AMINO-3-CARBOXYPROPYL)HISTIDINE SYNTHASE SUBUNIT 1"/>
    <property type="match status" value="1"/>
</dbReference>
<comment type="caution">
    <text evidence="12">The sequence shown here is derived from an EMBL/GenBank/DDBJ whole genome shotgun (WGS) entry which is preliminary data.</text>
</comment>
<organism evidence="12">
    <name type="scientific">Staphylothermus marinus</name>
    <dbReference type="NCBI Taxonomy" id="2280"/>
    <lineage>
        <taxon>Archaea</taxon>
        <taxon>Thermoproteota</taxon>
        <taxon>Thermoprotei</taxon>
        <taxon>Desulfurococcales</taxon>
        <taxon>Desulfurococcaceae</taxon>
        <taxon>Staphylothermus</taxon>
    </lineage>
</organism>
<dbReference type="GO" id="GO:0017183">
    <property type="term" value="P:protein histidyl modification to diphthamide"/>
    <property type="evidence" value="ECO:0007669"/>
    <property type="project" value="UniProtKB-UniRule"/>
</dbReference>
<evidence type="ECO:0000256" key="5">
    <source>
        <dbReference type="ARBA" id="ARBA00022691"/>
    </source>
</evidence>
<gene>
    <name evidence="12" type="primary">dph2</name>
    <name evidence="11" type="ORF">ENU09_03045</name>
    <name evidence="12" type="ORF">ENU20_04680</name>
</gene>
<dbReference type="InterPro" id="IPR042263">
    <property type="entry name" value="DPH1/DPH2_1"/>
</dbReference>
<dbReference type="GO" id="GO:0090560">
    <property type="term" value="F:2-(3-amino-3-carboxypropyl)histidine synthase activity"/>
    <property type="evidence" value="ECO:0007669"/>
    <property type="project" value="UniProtKB-UniRule"/>
</dbReference>
<keyword evidence="5 10" id="KW-0949">S-adenosyl-L-methionine</keyword>
<comment type="cofactor">
    <cofactor evidence="1 10">
        <name>[4Fe-4S] cluster</name>
        <dbReference type="ChEBI" id="CHEBI:49883"/>
    </cofactor>
</comment>
<dbReference type="Gene3D" id="3.40.50.11850">
    <property type="entry name" value="Diphthamide synthesis DPH1/DPH2 domain 2"/>
    <property type="match status" value="1"/>
</dbReference>
<dbReference type="InterPro" id="IPR022428">
    <property type="entry name" value="Dph2_arc"/>
</dbReference>
<dbReference type="InterPro" id="IPR016435">
    <property type="entry name" value="DPH1/DPH2"/>
</dbReference>
<evidence type="ECO:0000256" key="6">
    <source>
        <dbReference type="ARBA" id="ARBA00022723"/>
    </source>
</evidence>
<dbReference type="PANTHER" id="PTHR10762">
    <property type="entry name" value="DIPHTHAMIDE BIOSYNTHESIS PROTEIN"/>
    <property type="match status" value="1"/>
</dbReference>
<evidence type="ECO:0000313" key="12">
    <source>
        <dbReference type="EMBL" id="HGQ74352.1"/>
    </source>
</evidence>
<keyword evidence="4 10" id="KW-0808">Transferase</keyword>
<keyword evidence="7 10" id="KW-0408">Iron</keyword>
<dbReference type="UniPathway" id="UPA00559"/>
<keyword evidence="8 10" id="KW-0411">Iron-sulfur</keyword>
<accession>A0A7C4NS54</accession>
<comment type="pathway">
    <text evidence="2 10">Protein modification; peptidyl-diphthamide biosynthesis.</text>
</comment>
<comment type="function">
    <text evidence="10">Catalyzes the first step of diphthamide biosynthesis, i.e. the transfer of the 3-amino-3-carboxypropyl group from S-adenosyl-L-methionine (SAM) to the C2 position of the imidazole ring of the target histidine residue in translation elongation factor 2 (EF-2).</text>
</comment>
<keyword evidence="6 10" id="KW-0479">Metal-binding</keyword>
<dbReference type="Gene3D" id="3.40.50.11860">
    <property type="entry name" value="Diphthamide synthesis DPH1/DPH2 domain 3"/>
    <property type="match status" value="1"/>
</dbReference>
<dbReference type="Gene3D" id="3.40.50.11840">
    <property type="entry name" value="Diphthamide synthesis DPH1/DPH2 domain 1"/>
    <property type="match status" value="1"/>
</dbReference>
<name>A0A7C4NS54_STAMA</name>
<dbReference type="GO" id="GO:0046872">
    <property type="term" value="F:metal ion binding"/>
    <property type="evidence" value="ECO:0007669"/>
    <property type="project" value="UniProtKB-KW"/>
</dbReference>
<dbReference type="InterPro" id="IPR035435">
    <property type="entry name" value="DPH1/DPH2_euk_archaea"/>
</dbReference>
<protein>
    <recommendedName>
        <fullName evidence="3 10">2-(3-amino-3-carboxypropyl)histidine synthase</fullName>
        <ecNumber evidence="3 10">2.5.1.108</ecNumber>
    </recommendedName>
</protein>
<dbReference type="AlphaFoldDB" id="A0A7C4NS54"/>
<dbReference type="PIRSF" id="PIRSF004967">
    <property type="entry name" value="DPH1"/>
    <property type="match status" value="1"/>
</dbReference>
<evidence type="ECO:0000256" key="10">
    <source>
        <dbReference type="PIRNR" id="PIRNR004967"/>
    </source>
</evidence>
<dbReference type="NCBIfam" id="TIGR03682">
    <property type="entry name" value="arCOG04112"/>
    <property type="match status" value="1"/>
</dbReference>
<reference evidence="12" key="1">
    <citation type="journal article" date="2020" name="mSystems">
        <title>Genome- and Community-Level Interaction Insights into Carbon Utilization and Element Cycling Functions of Hydrothermarchaeota in Hydrothermal Sediment.</title>
        <authorList>
            <person name="Zhou Z."/>
            <person name="Liu Y."/>
            <person name="Xu W."/>
            <person name="Pan J."/>
            <person name="Luo Z.H."/>
            <person name="Li M."/>
        </authorList>
    </citation>
    <scope>NUCLEOTIDE SEQUENCE [LARGE SCALE GENOMIC DNA]</scope>
    <source>
        <strain evidence="11">SpSt-638</strain>
        <strain evidence="12">SpSt-648</strain>
    </source>
</reference>
<dbReference type="InterPro" id="IPR042264">
    <property type="entry name" value="DPH1/DPH2_2"/>
</dbReference>
<evidence type="ECO:0000256" key="2">
    <source>
        <dbReference type="ARBA" id="ARBA00005156"/>
    </source>
</evidence>
<comment type="similarity">
    <text evidence="10">Belongs to the DPH1/DPH2 family.</text>
</comment>
<keyword evidence="10" id="KW-0004">4Fe-4S</keyword>
<dbReference type="SFLD" id="SFLDS00032">
    <property type="entry name" value="Radical_SAM_3-amino-3-carboxyp"/>
    <property type="match status" value="1"/>
</dbReference>
<dbReference type="GO" id="GO:0051539">
    <property type="term" value="F:4 iron, 4 sulfur cluster binding"/>
    <property type="evidence" value="ECO:0007669"/>
    <property type="project" value="UniProtKB-UniRule"/>
</dbReference>
<dbReference type="EC" id="2.5.1.108" evidence="3 10"/>
<dbReference type="InterPro" id="IPR042265">
    <property type="entry name" value="DPH1/DPH2_3"/>
</dbReference>
<dbReference type="NCBIfam" id="TIGR00322">
    <property type="entry name" value="diphth2_R"/>
    <property type="match status" value="1"/>
</dbReference>
<evidence type="ECO:0000256" key="3">
    <source>
        <dbReference type="ARBA" id="ARBA00012221"/>
    </source>
</evidence>
<evidence type="ECO:0000256" key="7">
    <source>
        <dbReference type="ARBA" id="ARBA00023004"/>
    </source>
</evidence>
<comment type="catalytic activity">
    <reaction evidence="9 10">
        <text>L-histidyl-[translation elongation factor 2] + S-adenosyl-L-methionine = 2-[(3S)-amino-3-carboxypropyl]-L-histidyl-[translation elongation factor 2] + S-methyl-5'-thioadenosine + H(+)</text>
        <dbReference type="Rhea" id="RHEA:36783"/>
        <dbReference type="Rhea" id="RHEA-COMP:9748"/>
        <dbReference type="Rhea" id="RHEA-COMP:9749"/>
        <dbReference type="ChEBI" id="CHEBI:15378"/>
        <dbReference type="ChEBI" id="CHEBI:17509"/>
        <dbReference type="ChEBI" id="CHEBI:29979"/>
        <dbReference type="ChEBI" id="CHEBI:59789"/>
        <dbReference type="ChEBI" id="CHEBI:73995"/>
        <dbReference type="EC" id="2.5.1.108"/>
    </reaction>
</comment>
<proteinExistence type="inferred from homology"/>
<dbReference type="Pfam" id="PF01866">
    <property type="entry name" value="Diphthamide_syn"/>
    <property type="match status" value="1"/>
</dbReference>
<evidence type="ECO:0000256" key="1">
    <source>
        <dbReference type="ARBA" id="ARBA00001966"/>
    </source>
</evidence>